<organism evidence="6">
    <name type="scientific">Siphoviridae sp. ctj7g1</name>
    <dbReference type="NCBI Taxonomy" id="2826438"/>
    <lineage>
        <taxon>Viruses</taxon>
        <taxon>Duplodnaviria</taxon>
        <taxon>Heunggongvirae</taxon>
        <taxon>Uroviricota</taxon>
        <taxon>Caudoviricetes</taxon>
    </lineage>
</organism>
<evidence type="ECO:0000256" key="1">
    <source>
        <dbReference type="ARBA" id="ARBA00022722"/>
    </source>
</evidence>
<dbReference type="Gene3D" id="3.40.50.300">
    <property type="entry name" value="P-loop containing nucleotide triphosphate hydrolases"/>
    <property type="match status" value="1"/>
</dbReference>
<dbReference type="InterPro" id="IPR014015">
    <property type="entry name" value="Helicase_SF3_DNA-vir"/>
</dbReference>
<dbReference type="InterPro" id="IPR045455">
    <property type="entry name" value="NrS-1_pol-like_helicase"/>
</dbReference>
<keyword evidence="3" id="KW-0378">Hydrolase</keyword>
<keyword evidence="6" id="KW-0347">Helicase</keyword>
<keyword evidence="4" id="KW-0067">ATP-binding</keyword>
<dbReference type="SUPFAM" id="SSF52540">
    <property type="entry name" value="P-loop containing nucleoside triphosphate hydrolases"/>
    <property type="match status" value="1"/>
</dbReference>
<keyword evidence="2" id="KW-0547">Nucleotide-binding</keyword>
<dbReference type="InterPro" id="IPR012337">
    <property type="entry name" value="RNaseH-like_sf"/>
</dbReference>
<evidence type="ECO:0000313" key="6">
    <source>
        <dbReference type="EMBL" id="DAE25279.1"/>
    </source>
</evidence>
<dbReference type="InterPro" id="IPR027417">
    <property type="entry name" value="P-loop_NTPase"/>
</dbReference>
<dbReference type="GO" id="GO:0005524">
    <property type="term" value="F:ATP binding"/>
    <property type="evidence" value="ECO:0007669"/>
    <property type="project" value="UniProtKB-KW"/>
</dbReference>
<protein>
    <submittedName>
        <fullName evidence="6">DsDNA helicase</fullName>
    </submittedName>
</protein>
<reference evidence="6" key="1">
    <citation type="journal article" date="2021" name="Proc. Natl. Acad. Sci. U.S.A.">
        <title>A Catalog of Tens of Thousands of Viruses from Human Metagenomes Reveals Hidden Associations with Chronic Diseases.</title>
        <authorList>
            <person name="Tisza M.J."/>
            <person name="Buck C.B."/>
        </authorList>
    </citation>
    <scope>NUCLEOTIDE SEQUENCE</scope>
    <source>
        <strain evidence="6">Ctj7g1</strain>
    </source>
</reference>
<dbReference type="GO" id="GO:0016787">
    <property type="term" value="F:hydrolase activity"/>
    <property type="evidence" value="ECO:0007669"/>
    <property type="project" value="UniProtKB-KW"/>
</dbReference>
<dbReference type="Pfam" id="PF19263">
    <property type="entry name" value="DUF5906"/>
    <property type="match status" value="1"/>
</dbReference>
<feature type="domain" description="SF3 helicase" evidence="5">
    <location>
        <begin position="153"/>
        <end position="369"/>
    </location>
</feature>
<sequence>MTSLDFMRIATKEQSPQQGGGTTLYPSFVVRPSKDLMVKGNSFFAIWDEERGVWSTDSYDVPRLVDGVLYAEAEKYDSATVSGLQSFDNGRWTKFQQYVKTLGDNWKQLDERVIFADQPICKEDYATKRLSYSCAEGSHDAWDELVNTLYRPNEVDKIEWAIGAVVAGEAKTIQKFFAFYGKPGSGKSTIIGIIQDMFEGYSGVFNARALGTASAQFALEAFKSNPLIAVDHDVDMNNINDNTKINAIVSHEPMLVNEKHKSAYAMKFNSTLIVGTNNPIRISDAKSGLIRRLIVITSSGDTVEALRYRHLMEQVKFEYGAIAYHCLQKFKRMTRHYYDNYKPISMMYITNPIMSFVNEVQDEFIEEEYITLTQAYTMYKEWCKEVGIEYPERRQVFQAEFQNYFEEFYPRKRFGNGLRLRSVYSGFKPDMLLEGDLGAPEGYEEEPEETDLWNCRESIFDAEYAGMPAQLANSEGTPSKRWVDVDTVLGTINTHELHYVKVPQNHIVIDFDLRDDNGNKSLSRNLEAIKTFPPTYGEVSKSGAGVHLHYIYDGDVDTLAPLYSEGIEVKVYKGNSSLRRKFTVCNSMPIAHISGGLPLKETKMLSTKQIQSERGLRELIERNLRKEIHPSTKSSVDFIKKILDDAYSSGLVYNVEDVKPVLLGFAAKSTNHALYCLKEVKTMQLKGKDAPQQHIEIEDKPKKGQLVFFDVEVYPNLFVVCYKHEGSNAVIPMLNPTPKEIEGLLKHQLVGFNNRRYDNHILYARLMGYSNQELFELSSRIINDRDRDSMFIEAYGLSYADIYDFSSKKQSLKKFEFDLGIKHMEMEIPWDKEVGVGLWPRVIEYCSNDVRATEAVFHDRKADYEARLLLSELSGLPVNDVTRKHVAKIIFGDEKNPQDEFVYTDLSEMFPGYSYDAGVSTYRGETTGEGGYVYAEPGIYDDVALLDVASMHPTSIEELNLFGPYTEVFSQIKRARLAIKHGDLDAARSMLGGKLRPFLEGGKDELDNLSYSLKIIINSVYGLTSAKFDNPFRDIRNVDNIVAKRGALFMIDLKHFVQEQGFTVAHIKTDSIKIPNATPEIIQAVTEFGKKYGYEFEHEDTYKRMCLVNDAVYVAYSTAKEKWTATGAQFQHPVVFKTMFSGEPVTLDDYKEQRSVTKGVIWLGDSPEMDNSWWHVGRTASLVPVIQGGKNAYRVTTDDGFKAHSVAGTKGWLWKESSKVESLDEVDTTYADHLVEAAIDQIERFGTFKDFVTL</sequence>
<dbReference type="EMBL" id="BK015796">
    <property type="protein sequence ID" value="DAE25279.1"/>
    <property type="molecule type" value="Genomic_DNA"/>
</dbReference>
<keyword evidence="1" id="KW-0540">Nuclease</keyword>
<dbReference type="InterPro" id="IPR004968">
    <property type="entry name" value="DNA_primase/NTPase_C"/>
</dbReference>
<dbReference type="GO" id="GO:0004386">
    <property type="term" value="F:helicase activity"/>
    <property type="evidence" value="ECO:0007669"/>
    <property type="project" value="UniProtKB-KW"/>
</dbReference>
<evidence type="ECO:0000256" key="2">
    <source>
        <dbReference type="ARBA" id="ARBA00022741"/>
    </source>
</evidence>
<name>A0A8S5R1B1_9CAUD</name>
<dbReference type="InterPro" id="IPR023211">
    <property type="entry name" value="DNA_pol_palm_dom_sf"/>
</dbReference>
<dbReference type="Gene3D" id="3.90.1600.10">
    <property type="entry name" value="Palm domain of DNA polymerase"/>
    <property type="match status" value="1"/>
</dbReference>
<dbReference type="Pfam" id="PF03288">
    <property type="entry name" value="Pox_D5"/>
    <property type="match status" value="1"/>
</dbReference>
<evidence type="ECO:0000259" key="5">
    <source>
        <dbReference type="PROSITE" id="PS51206"/>
    </source>
</evidence>
<dbReference type="SUPFAM" id="SSF53098">
    <property type="entry name" value="Ribonuclease H-like"/>
    <property type="match status" value="1"/>
</dbReference>
<dbReference type="SUPFAM" id="SSF56672">
    <property type="entry name" value="DNA/RNA polymerases"/>
    <property type="match status" value="1"/>
</dbReference>
<dbReference type="GO" id="GO:0004518">
    <property type="term" value="F:nuclease activity"/>
    <property type="evidence" value="ECO:0007669"/>
    <property type="project" value="UniProtKB-KW"/>
</dbReference>
<evidence type="ECO:0000256" key="4">
    <source>
        <dbReference type="ARBA" id="ARBA00022840"/>
    </source>
</evidence>
<accession>A0A8S5R1B1</accession>
<proteinExistence type="predicted"/>
<evidence type="ECO:0000256" key="3">
    <source>
        <dbReference type="ARBA" id="ARBA00022801"/>
    </source>
</evidence>
<dbReference type="PROSITE" id="PS51206">
    <property type="entry name" value="SF3_HELICASE_1"/>
    <property type="match status" value="1"/>
</dbReference>
<dbReference type="InterPro" id="IPR043502">
    <property type="entry name" value="DNA/RNA_pol_sf"/>
</dbReference>